<dbReference type="EMBL" id="JBAKAZ010000009">
    <property type="protein sequence ID" value="MEL0628733.1"/>
    <property type="molecule type" value="Genomic_DNA"/>
</dbReference>
<sequence>MKKILVVCLGNICRSPTAEAVLKAKAASKGITVEVDSAGIIGYHHGSTPDSRAMAAGEKRGYCFDGIFSRKVKEQDFAYFDYILAADKQNKQDLLAVCPTQYKDKISLFLEMGDTDQLEIPDPYYGGEQGFELVLDLLELASENILDKIG</sequence>
<dbReference type="EC" id="3.1.3.48" evidence="2"/>
<evidence type="ECO:0000313" key="7">
    <source>
        <dbReference type="Proteomes" id="UP001369082"/>
    </source>
</evidence>
<dbReference type="SUPFAM" id="SSF52788">
    <property type="entry name" value="Phosphotyrosine protein phosphatases I"/>
    <property type="match status" value="1"/>
</dbReference>
<dbReference type="InterPro" id="IPR017867">
    <property type="entry name" value="Tyr_phospatase_low_mol_wt"/>
</dbReference>
<dbReference type="Gene3D" id="3.40.50.2300">
    <property type="match status" value="1"/>
</dbReference>
<keyword evidence="3 6" id="KW-0378">Hydrolase</keyword>
<dbReference type="InterPro" id="IPR023485">
    <property type="entry name" value="Ptyr_pPase"/>
</dbReference>
<dbReference type="Proteomes" id="UP001369082">
    <property type="component" value="Unassembled WGS sequence"/>
</dbReference>
<dbReference type="PRINTS" id="PR00719">
    <property type="entry name" value="LMWPTPASE"/>
</dbReference>
<accession>A0ABU9GN45</accession>
<dbReference type="GO" id="GO:0004725">
    <property type="term" value="F:protein tyrosine phosphatase activity"/>
    <property type="evidence" value="ECO:0007669"/>
    <property type="project" value="UniProtKB-EC"/>
</dbReference>
<keyword evidence="7" id="KW-1185">Reference proteome</keyword>
<proteinExistence type="inferred from homology"/>
<reference evidence="6 7" key="1">
    <citation type="submission" date="2024-02" db="EMBL/GenBank/DDBJ databases">
        <title>Bacteria isolated from the canopy kelp, Nereocystis luetkeana.</title>
        <authorList>
            <person name="Pfister C.A."/>
            <person name="Younker I.T."/>
            <person name="Light S.H."/>
        </authorList>
    </citation>
    <scope>NUCLEOTIDE SEQUENCE [LARGE SCALE GENOMIC DNA]</scope>
    <source>
        <strain evidence="6 7">TI.1.05</strain>
    </source>
</reference>
<comment type="similarity">
    <text evidence="1">Belongs to the low molecular weight phosphotyrosine protein phosphatase family.</text>
</comment>
<dbReference type="PANTHER" id="PTHR11717:SF7">
    <property type="entry name" value="LOW MOLECULAR WEIGHT PHOSPHOTYROSINE PROTEIN PHOSPHATASE"/>
    <property type="match status" value="1"/>
</dbReference>
<dbReference type="InterPro" id="IPR036196">
    <property type="entry name" value="Ptyr_pPase_sf"/>
</dbReference>
<gene>
    <name evidence="6" type="ORF">V6256_03845</name>
</gene>
<organism evidence="6 7">
    <name type="scientific">Psychromonas aquatilis</name>
    <dbReference type="NCBI Taxonomy" id="2005072"/>
    <lineage>
        <taxon>Bacteria</taxon>
        <taxon>Pseudomonadati</taxon>
        <taxon>Pseudomonadota</taxon>
        <taxon>Gammaproteobacteria</taxon>
        <taxon>Alteromonadales</taxon>
        <taxon>Psychromonadaceae</taxon>
        <taxon>Psychromonas</taxon>
    </lineage>
</organism>
<dbReference type="PANTHER" id="PTHR11717">
    <property type="entry name" value="LOW MOLECULAR WEIGHT PROTEIN TYROSINE PHOSPHATASE"/>
    <property type="match status" value="1"/>
</dbReference>
<comment type="caution">
    <text evidence="6">The sequence shown here is derived from an EMBL/GenBank/DDBJ whole genome shotgun (WGS) entry which is preliminary data.</text>
</comment>
<dbReference type="InterPro" id="IPR050438">
    <property type="entry name" value="LMW_PTPase"/>
</dbReference>
<name>A0ABU9GN45_9GAMM</name>
<dbReference type="Pfam" id="PF01451">
    <property type="entry name" value="LMWPc"/>
    <property type="match status" value="1"/>
</dbReference>
<evidence type="ECO:0000256" key="3">
    <source>
        <dbReference type="ARBA" id="ARBA00022801"/>
    </source>
</evidence>
<evidence type="ECO:0000259" key="5">
    <source>
        <dbReference type="SMART" id="SM00226"/>
    </source>
</evidence>
<keyword evidence="4" id="KW-0904">Protein phosphatase</keyword>
<evidence type="ECO:0000256" key="2">
    <source>
        <dbReference type="ARBA" id="ARBA00013064"/>
    </source>
</evidence>
<evidence type="ECO:0000313" key="6">
    <source>
        <dbReference type="EMBL" id="MEL0628733.1"/>
    </source>
</evidence>
<dbReference type="CDD" id="cd16343">
    <property type="entry name" value="LMWPTP"/>
    <property type="match status" value="1"/>
</dbReference>
<protein>
    <recommendedName>
        <fullName evidence="2">protein-tyrosine-phosphatase</fullName>
        <ecNumber evidence="2">3.1.3.48</ecNumber>
    </recommendedName>
</protein>
<evidence type="ECO:0000256" key="4">
    <source>
        <dbReference type="ARBA" id="ARBA00022912"/>
    </source>
</evidence>
<evidence type="ECO:0000256" key="1">
    <source>
        <dbReference type="ARBA" id="ARBA00011063"/>
    </source>
</evidence>
<dbReference type="SMART" id="SM00226">
    <property type="entry name" value="LMWPc"/>
    <property type="match status" value="1"/>
</dbReference>
<feature type="domain" description="Phosphotyrosine protein phosphatase I" evidence="5">
    <location>
        <begin position="2"/>
        <end position="148"/>
    </location>
</feature>
<dbReference type="RefSeq" id="WP_341596743.1">
    <property type="nucleotide sequence ID" value="NZ_JBAKAZ010000009.1"/>
</dbReference>